<dbReference type="Gene3D" id="3.40.50.2000">
    <property type="entry name" value="Glycogen Phosphorylase B"/>
    <property type="match status" value="2"/>
</dbReference>
<keyword evidence="3 6" id="KW-0808">Transferase</keyword>
<dbReference type="Pfam" id="PF13439">
    <property type="entry name" value="Glyco_transf_4"/>
    <property type="match status" value="1"/>
</dbReference>
<dbReference type="SUPFAM" id="SSF53756">
    <property type="entry name" value="UDP-Glycosyltransferase/glycogen phosphorylase"/>
    <property type="match status" value="1"/>
</dbReference>
<evidence type="ECO:0000256" key="2">
    <source>
        <dbReference type="ARBA" id="ARBA00022676"/>
    </source>
</evidence>
<feature type="domain" description="Glycosyl transferase family 1" evidence="4">
    <location>
        <begin position="149"/>
        <end position="310"/>
    </location>
</feature>
<organism evidence="6">
    <name type="scientific">Singulisphaera sp. Ch08</name>
    <dbReference type="NCBI Taxonomy" id="3120278"/>
    <lineage>
        <taxon>Bacteria</taxon>
        <taxon>Pseudomonadati</taxon>
        <taxon>Planctomycetota</taxon>
        <taxon>Planctomycetia</taxon>
        <taxon>Isosphaerales</taxon>
        <taxon>Isosphaeraceae</taxon>
        <taxon>Singulisphaera</taxon>
    </lineage>
</organism>
<name>A0AAU7CPW1_9BACT</name>
<dbReference type="EMBL" id="CP155447">
    <property type="protein sequence ID" value="XBH07330.1"/>
    <property type="molecule type" value="Genomic_DNA"/>
</dbReference>
<dbReference type="GO" id="GO:0016757">
    <property type="term" value="F:glycosyltransferase activity"/>
    <property type="evidence" value="ECO:0007669"/>
    <property type="project" value="UniProtKB-KW"/>
</dbReference>
<evidence type="ECO:0000259" key="5">
    <source>
        <dbReference type="Pfam" id="PF13439"/>
    </source>
</evidence>
<evidence type="ECO:0000313" key="6">
    <source>
        <dbReference type="EMBL" id="XBH07330.1"/>
    </source>
</evidence>
<proteinExistence type="inferred from homology"/>
<comment type="similarity">
    <text evidence="1">Belongs to the glycosyltransferase group 1 family. Glycosyltransferase 4 subfamily.</text>
</comment>
<dbReference type="InterPro" id="IPR001296">
    <property type="entry name" value="Glyco_trans_1"/>
</dbReference>
<dbReference type="Pfam" id="PF00534">
    <property type="entry name" value="Glycos_transf_1"/>
    <property type="match status" value="1"/>
</dbReference>
<keyword evidence="2 6" id="KW-0328">Glycosyltransferase</keyword>
<reference evidence="6" key="1">
    <citation type="submission" date="2024-05" db="EMBL/GenBank/DDBJ databases">
        <title>Planctomycetes of the genus Singulisphaera possess chitinolytic capabilities.</title>
        <authorList>
            <person name="Ivanova A."/>
        </authorList>
    </citation>
    <scope>NUCLEOTIDE SEQUENCE</scope>
    <source>
        <strain evidence="6">Ch08T</strain>
    </source>
</reference>
<dbReference type="AlphaFoldDB" id="A0AAU7CPW1"/>
<sequence length="351" mass="39141">MFVLLGEKNLPVGELQASGFPVQVIEQRPGSSWRCSRRLVRVFERERVDLVHVHQATSWLFGAMARLHYRRPPILLTEHERGYPDFPPLKRVAAIRVLLERRDRIVAVSHTVRRSLILNEGLPPERVAVIYHGIAPLPAAAAHVGDSVRQEIGVGSDMYLILQVARLDLSQNHAIALRALEQVVRSVPRTRLALVGEGPEQGIVRELVRRHGLESHVLFLGLRTDYHRLMAAADVVLLTSLSEDLPLALVYALAAGRPVVAIRAGSVGEVVVNRRSGLLACPNDDDSLTENLLLLCKQPDLRARLGREALERAERMFSEAAMAQSYHAMYREMLGQGHDESGPETAIMVRR</sequence>
<evidence type="ECO:0000256" key="3">
    <source>
        <dbReference type="ARBA" id="ARBA00022679"/>
    </source>
</evidence>
<protein>
    <submittedName>
        <fullName evidence="6">Glycosyltransferase</fullName>
        <ecNumber evidence="6">2.4.-.-</ecNumber>
    </submittedName>
</protein>
<feature type="domain" description="Glycosyltransferase subfamily 4-like N-terminal" evidence="5">
    <location>
        <begin position="24"/>
        <end position="134"/>
    </location>
</feature>
<evidence type="ECO:0000256" key="1">
    <source>
        <dbReference type="ARBA" id="ARBA00009481"/>
    </source>
</evidence>
<evidence type="ECO:0000259" key="4">
    <source>
        <dbReference type="Pfam" id="PF00534"/>
    </source>
</evidence>
<dbReference type="InterPro" id="IPR028098">
    <property type="entry name" value="Glyco_trans_4-like_N"/>
</dbReference>
<gene>
    <name evidence="6" type="ORF">V5E97_15190</name>
</gene>
<accession>A0AAU7CPW1</accession>
<dbReference type="PANTHER" id="PTHR12526">
    <property type="entry name" value="GLYCOSYLTRANSFERASE"/>
    <property type="match status" value="1"/>
</dbReference>
<dbReference type="PANTHER" id="PTHR12526:SF640">
    <property type="entry name" value="COLANIC ACID BIOSYNTHESIS GLYCOSYLTRANSFERASE WCAL-RELATED"/>
    <property type="match status" value="1"/>
</dbReference>
<dbReference type="RefSeq" id="WP_406700169.1">
    <property type="nucleotide sequence ID" value="NZ_CP155447.1"/>
</dbReference>
<dbReference type="EC" id="2.4.-.-" evidence="6"/>